<organism evidence="4 5">
    <name type="scientific">Crucibulum laeve</name>
    <dbReference type="NCBI Taxonomy" id="68775"/>
    <lineage>
        <taxon>Eukaryota</taxon>
        <taxon>Fungi</taxon>
        <taxon>Dikarya</taxon>
        <taxon>Basidiomycota</taxon>
        <taxon>Agaricomycotina</taxon>
        <taxon>Agaricomycetes</taxon>
        <taxon>Agaricomycetidae</taxon>
        <taxon>Agaricales</taxon>
        <taxon>Agaricineae</taxon>
        <taxon>Nidulariaceae</taxon>
        <taxon>Crucibulum</taxon>
    </lineage>
</organism>
<evidence type="ECO:0000256" key="1">
    <source>
        <dbReference type="ARBA" id="ARBA00004173"/>
    </source>
</evidence>
<keyword evidence="2" id="KW-0496">Mitochondrion</keyword>
<dbReference type="AlphaFoldDB" id="A0A5C3MCS1"/>
<dbReference type="Pfam" id="PF10937">
    <property type="entry name" value="Kgd4-YMR31"/>
    <property type="match status" value="1"/>
</dbReference>
<evidence type="ECO:0000313" key="5">
    <source>
        <dbReference type="Proteomes" id="UP000308652"/>
    </source>
</evidence>
<reference evidence="4 5" key="1">
    <citation type="journal article" date="2019" name="Nat. Ecol. Evol.">
        <title>Megaphylogeny resolves global patterns of mushroom evolution.</title>
        <authorList>
            <person name="Varga T."/>
            <person name="Krizsan K."/>
            <person name="Foldi C."/>
            <person name="Dima B."/>
            <person name="Sanchez-Garcia M."/>
            <person name="Sanchez-Ramirez S."/>
            <person name="Szollosi G.J."/>
            <person name="Szarkandi J.G."/>
            <person name="Papp V."/>
            <person name="Albert L."/>
            <person name="Andreopoulos W."/>
            <person name="Angelini C."/>
            <person name="Antonin V."/>
            <person name="Barry K.W."/>
            <person name="Bougher N.L."/>
            <person name="Buchanan P."/>
            <person name="Buyck B."/>
            <person name="Bense V."/>
            <person name="Catcheside P."/>
            <person name="Chovatia M."/>
            <person name="Cooper J."/>
            <person name="Damon W."/>
            <person name="Desjardin D."/>
            <person name="Finy P."/>
            <person name="Geml J."/>
            <person name="Haridas S."/>
            <person name="Hughes K."/>
            <person name="Justo A."/>
            <person name="Karasinski D."/>
            <person name="Kautmanova I."/>
            <person name="Kiss B."/>
            <person name="Kocsube S."/>
            <person name="Kotiranta H."/>
            <person name="LaButti K.M."/>
            <person name="Lechner B.E."/>
            <person name="Liimatainen K."/>
            <person name="Lipzen A."/>
            <person name="Lukacs Z."/>
            <person name="Mihaltcheva S."/>
            <person name="Morgado L.N."/>
            <person name="Niskanen T."/>
            <person name="Noordeloos M.E."/>
            <person name="Ohm R.A."/>
            <person name="Ortiz-Santana B."/>
            <person name="Ovrebo C."/>
            <person name="Racz N."/>
            <person name="Riley R."/>
            <person name="Savchenko A."/>
            <person name="Shiryaev A."/>
            <person name="Soop K."/>
            <person name="Spirin V."/>
            <person name="Szebenyi C."/>
            <person name="Tomsovsky M."/>
            <person name="Tulloss R.E."/>
            <person name="Uehling J."/>
            <person name="Grigoriev I.V."/>
            <person name="Vagvolgyi C."/>
            <person name="Papp T."/>
            <person name="Martin F.M."/>
            <person name="Miettinen O."/>
            <person name="Hibbett D.S."/>
            <person name="Nagy L.G."/>
        </authorList>
    </citation>
    <scope>NUCLEOTIDE SEQUENCE [LARGE SCALE GENOMIC DNA]</scope>
    <source>
        <strain evidence="4 5">CBS 166.37</strain>
    </source>
</reference>
<protein>
    <submittedName>
        <fullName evidence="4">Uncharacterized protein</fullName>
    </submittedName>
</protein>
<evidence type="ECO:0000313" key="4">
    <source>
        <dbReference type="EMBL" id="TFK43132.1"/>
    </source>
</evidence>
<evidence type="ECO:0000256" key="3">
    <source>
        <dbReference type="ARBA" id="ARBA00043970"/>
    </source>
</evidence>
<proteinExistence type="inferred from homology"/>
<dbReference type="GO" id="GO:0005739">
    <property type="term" value="C:mitochondrion"/>
    <property type="evidence" value="ECO:0007669"/>
    <property type="project" value="UniProtKB-SubCell"/>
</dbReference>
<name>A0A5C3MCS1_9AGAR</name>
<dbReference type="GO" id="GO:0006103">
    <property type="term" value="P:2-oxoglutarate metabolic process"/>
    <property type="evidence" value="ECO:0007669"/>
    <property type="project" value="InterPro"/>
</dbReference>
<dbReference type="InterPro" id="IPR020373">
    <property type="entry name" value="Kgd4/YMR-31"/>
</dbReference>
<gene>
    <name evidence="4" type="ORF">BDQ12DRAFT_674456</name>
</gene>
<dbReference type="Proteomes" id="UP000308652">
    <property type="component" value="Unassembled WGS sequence"/>
</dbReference>
<evidence type="ECO:0000256" key="2">
    <source>
        <dbReference type="ARBA" id="ARBA00023128"/>
    </source>
</evidence>
<sequence>MYPTLRLCSSRVHQPLIKFLGKRSWPSTAEAPQAHPAAPAELKNHFADFVKKLEGSAESSSSKSSSKSPSEAAVFQDFWEAPSRFWKPRVRELEDAEVDAIMSGGASSF</sequence>
<dbReference type="EMBL" id="ML213591">
    <property type="protein sequence ID" value="TFK43132.1"/>
    <property type="molecule type" value="Genomic_DNA"/>
</dbReference>
<comment type="subcellular location">
    <subcellularLocation>
        <location evidence="1">Mitochondrion</location>
    </subcellularLocation>
</comment>
<accession>A0A5C3MCS1</accession>
<dbReference type="OrthoDB" id="2116030at2759"/>
<comment type="similarity">
    <text evidence="3">Belongs to the alpha-ketoglutarate dehydrogenase component 4 family.</text>
</comment>
<keyword evidence="5" id="KW-1185">Reference proteome</keyword>